<keyword evidence="2" id="KW-1003">Cell membrane</keyword>
<dbReference type="Pfam" id="PF09678">
    <property type="entry name" value="Caa3_CtaG"/>
    <property type="match status" value="1"/>
</dbReference>
<feature type="transmembrane region" description="Helical" evidence="6">
    <location>
        <begin position="569"/>
        <end position="591"/>
    </location>
</feature>
<evidence type="ECO:0000256" key="3">
    <source>
        <dbReference type="ARBA" id="ARBA00022692"/>
    </source>
</evidence>
<feature type="transmembrane region" description="Helical" evidence="6">
    <location>
        <begin position="360"/>
        <end position="381"/>
    </location>
</feature>
<feature type="transmembrane region" description="Helical" evidence="6">
    <location>
        <begin position="469"/>
        <end position="492"/>
    </location>
</feature>
<evidence type="ECO:0000256" key="6">
    <source>
        <dbReference type="SAM" id="Phobius"/>
    </source>
</evidence>
<gene>
    <name evidence="7" type="ORF">WCD74_27950</name>
</gene>
<keyword evidence="5 6" id="KW-0472">Membrane</keyword>
<keyword evidence="3 6" id="KW-0812">Transmembrane</keyword>
<keyword evidence="4 6" id="KW-1133">Transmembrane helix</keyword>
<feature type="transmembrane region" description="Helical" evidence="6">
    <location>
        <begin position="79"/>
        <end position="100"/>
    </location>
</feature>
<feature type="transmembrane region" description="Helical" evidence="6">
    <location>
        <begin position="120"/>
        <end position="140"/>
    </location>
</feature>
<evidence type="ECO:0000313" key="8">
    <source>
        <dbReference type="Proteomes" id="UP001385809"/>
    </source>
</evidence>
<feature type="transmembrane region" description="Helical" evidence="6">
    <location>
        <begin position="504"/>
        <end position="526"/>
    </location>
</feature>
<evidence type="ECO:0000256" key="4">
    <source>
        <dbReference type="ARBA" id="ARBA00022989"/>
    </source>
</evidence>
<feature type="transmembrane region" description="Helical" evidence="6">
    <location>
        <begin position="331"/>
        <end position="348"/>
    </location>
</feature>
<dbReference type="EMBL" id="JBBEGN010000025">
    <property type="protein sequence ID" value="MEJ2871625.1"/>
    <property type="molecule type" value="Genomic_DNA"/>
</dbReference>
<evidence type="ECO:0000256" key="2">
    <source>
        <dbReference type="ARBA" id="ARBA00022475"/>
    </source>
</evidence>
<reference evidence="7 8" key="1">
    <citation type="submission" date="2024-03" db="EMBL/GenBank/DDBJ databases">
        <title>Actinomycetospora sp. OC33-EN08, a novel actinomycete isolated from wild orchid (Aerides multiflora).</title>
        <authorList>
            <person name="Suriyachadkun C."/>
        </authorList>
    </citation>
    <scope>NUCLEOTIDE SEQUENCE [LARGE SCALE GENOMIC DNA]</scope>
    <source>
        <strain evidence="7 8">OC33-EN08</strain>
    </source>
</reference>
<dbReference type="RefSeq" id="WP_337698195.1">
    <property type="nucleotide sequence ID" value="NZ_JBBEGN010000025.1"/>
</dbReference>
<feature type="transmembrane region" description="Helical" evidence="6">
    <location>
        <begin position="182"/>
        <end position="204"/>
    </location>
</feature>
<dbReference type="Proteomes" id="UP001385809">
    <property type="component" value="Unassembled WGS sequence"/>
</dbReference>
<accession>A0ABU8MWD7</accession>
<name>A0ABU8MWD7_9PSEU</name>
<proteinExistence type="predicted"/>
<evidence type="ECO:0000256" key="1">
    <source>
        <dbReference type="ARBA" id="ARBA00004651"/>
    </source>
</evidence>
<feature type="transmembrane region" description="Helical" evidence="6">
    <location>
        <begin position="393"/>
        <end position="412"/>
    </location>
</feature>
<comment type="caution">
    <text evidence="7">The sequence shown here is derived from an EMBL/GenBank/DDBJ whole genome shotgun (WGS) entry which is preliminary data.</text>
</comment>
<feature type="transmembrane region" description="Helical" evidence="6">
    <location>
        <begin position="273"/>
        <end position="294"/>
    </location>
</feature>
<dbReference type="InterPro" id="IPR019108">
    <property type="entry name" value="Caa3_assmbl_CtaG-rel"/>
</dbReference>
<feature type="transmembrane region" description="Helical" evidence="6">
    <location>
        <begin position="433"/>
        <end position="457"/>
    </location>
</feature>
<evidence type="ECO:0000313" key="7">
    <source>
        <dbReference type="EMBL" id="MEJ2871625.1"/>
    </source>
</evidence>
<feature type="transmembrane region" description="Helical" evidence="6">
    <location>
        <begin position="152"/>
        <end position="170"/>
    </location>
</feature>
<protein>
    <submittedName>
        <fullName evidence="7">Cytochrome c oxidase assembly protein</fullName>
    </submittedName>
</protein>
<evidence type="ECO:0000256" key="5">
    <source>
        <dbReference type="ARBA" id="ARBA00023136"/>
    </source>
</evidence>
<organism evidence="7 8">
    <name type="scientific">Actinomycetospora aurantiaca</name>
    <dbReference type="NCBI Taxonomy" id="3129233"/>
    <lineage>
        <taxon>Bacteria</taxon>
        <taxon>Bacillati</taxon>
        <taxon>Actinomycetota</taxon>
        <taxon>Actinomycetes</taxon>
        <taxon>Pseudonocardiales</taxon>
        <taxon>Pseudonocardiaceae</taxon>
        <taxon>Actinomycetospora</taxon>
    </lineage>
</organism>
<comment type="subcellular location">
    <subcellularLocation>
        <location evidence="1">Cell membrane</location>
        <topology evidence="1">Multi-pass membrane protein</topology>
    </subcellularLocation>
</comment>
<feature type="transmembrane region" description="Helical" evidence="6">
    <location>
        <begin position="47"/>
        <end position="67"/>
    </location>
</feature>
<sequence>MRRLVPAGAAALVTVLVAALLLGRSAYPVLGLADPGELVQLGLPLLRVLTAGAAAVTLGALVHGLVVASGPPSAAVRSVASGGAWAWAVLALGTAIVTVADVSGGFVAPGPDLVVGMVVRAAPVGWLACAVGAAVVAVWVREARTWSSALGAGVLACGSLLGPVVTGHAVDGVGKDLGTPALALHVVAATVWLGTLGALLVAPVSPRRSGTVATVCAVVTIVAGVLASAVLVPSVGELATSYGVLVLAAAAVTVVLLGVFVRRRTTGAGRGLVVTELVLLAVVTGLSVAMTRAVPPVQAPFHSTPTEAMLGFRIPDPPTLGRLLGEWRLDVWFAALAVVLVVVYTRWLRRVSSWPRGRAVSWYAGCALLVVATSSGVGRYADALFSVHVAEHMLISIVVPVLLVLGGPVTLARRALPDEGDARDRLESVLDAPLLRGLTHPAVAAVVMVGSPFAFYLTPLFSLLQPLGWLMPAISLWFLTAGYLFFWVLVGVDPAPGRELPHVARLAVLIASMPFHALFGAILLAADTPVAQTPSTLAADGGGGQVFVTDFYSRLRLPWAPDLLADQQVAALLSWGMGDLPLVGVLVILLVQWHRATAAEDAATRDLLAARR</sequence>
<feature type="transmembrane region" description="Helical" evidence="6">
    <location>
        <begin position="211"/>
        <end position="232"/>
    </location>
</feature>
<keyword evidence="8" id="KW-1185">Reference proteome</keyword>
<feature type="transmembrane region" description="Helical" evidence="6">
    <location>
        <begin position="238"/>
        <end position="261"/>
    </location>
</feature>